<feature type="region of interest" description="Disordered" evidence="1">
    <location>
        <begin position="1"/>
        <end position="165"/>
    </location>
</feature>
<proteinExistence type="predicted"/>
<dbReference type="InterPro" id="IPR003958">
    <property type="entry name" value="CBFA_NFYB_domain"/>
</dbReference>
<dbReference type="OrthoDB" id="636685at2759"/>
<dbReference type="InterPro" id="IPR009072">
    <property type="entry name" value="Histone-fold"/>
</dbReference>
<feature type="compositionally biased region" description="Basic and acidic residues" evidence="1">
    <location>
        <begin position="67"/>
        <end position="83"/>
    </location>
</feature>
<organism evidence="3 4">
    <name type="scientific">Leishmania martiniquensis</name>
    <dbReference type="NCBI Taxonomy" id="1580590"/>
    <lineage>
        <taxon>Eukaryota</taxon>
        <taxon>Discoba</taxon>
        <taxon>Euglenozoa</taxon>
        <taxon>Kinetoplastea</taxon>
        <taxon>Metakinetoplastina</taxon>
        <taxon>Trypanosomatida</taxon>
        <taxon>Trypanosomatidae</taxon>
        <taxon>Leishmaniinae</taxon>
        <taxon>Leishmania</taxon>
    </lineage>
</organism>
<name>A0A836KJS3_9TRYP</name>
<evidence type="ECO:0000313" key="3">
    <source>
        <dbReference type="EMBL" id="KAG5468278.1"/>
    </source>
</evidence>
<keyword evidence="4" id="KW-1185">Reference proteome</keyword>
<comment type="caution">
    <text evidence="3">The sequence shown here is derived from an EMBL/GenBank/DDBJ whole genome shotgun (WGS) entry which is preliminary data.</text>
</comment>
<dbReference type="Gene3D" id="1.10.20.10">
    <property type="entry name" value="Histone, subunit A"/>
    <property type="match status" value="1"/>
</dbReference>
<protein>
    <recommendedName>
        <fullName evidence="2">Transcription factor CBF/NF-Y/archaeal histone domain-containing protein</fullName>
    </recommendedName>
</protein>
<evidence type="ECO:0000313" key="4">
    <source>
        <dbReference type="Proteomes" id="UP000673552"/>
    </source>
</evidence>
<gene>
    <name evidence="3" type="ORF">LSCM1_02256</name>
</gene>
<feature type="compositionally biased region" description="Acidic residues" evidence="1">
    <location>
        <begin position="132"/>
        <end position="153"/>
    </location>
</feature>
<reference evidence="3 4" key="1">
    <citation type="submission" date="2021-03" db="EMBL/GenBank/DDBJ databases">
        <title>Leishmania (Mundinia) martiniquensis Genome sequencing and assembly.</title>
        <authorList>
            <person name="Almutairi H."/>
            <person name="Gatherer D."/>
        </authorList>
    </citation>
    <scope>NUCLEOTIDE SEQUENCE [LARGE SCALE GENOMIC DNA]</scope>
    <source>
        <strain evidence="3">LSCM1</strain>
    </source>
</reference>
<dbReference type="GeneID" id="92512353"/>
<evidence type="ECO:0000259" key="2">
    <source>
        <dbReference type="Pfam" id="PF00808"/>
    </source>
</evidence>
<sequence>MSAGDDMEGATYDETLGTTQDFEEGEEELASYLVPRLATYAPSTSPVSSQGGEDDGAVVEDYAALLSKERGDSGTPERGDSKRLATRAPGSDTSAQIAWPASHGLPAHASALAKEEVEANGGTAQEPFLTDVDADSGEEEDEYEVEKEDEEGGPDSTSALPQAHSGKSLRYASDALGYANAFAHSRVKELLKFEGSSSVISKDATAAACEAVALMMRDLVAMAAGEATRRHRKTVTYEDVARVAQLLDRFSFLAGVVPPVVASSASALATVPIVVGGNLHPAATPSTNGGIKRHGEPPVRSRSAHGRPGRNTAQSASESSPAATRSATVHGHLHGASGLRAGVHPPPGSGLRQATLRF</sequence>
<feature type="domain" description="Transcription factor CBF/NF-Y/archaeal histone" evidence="2">
    <location>
        <begin position="185"/>
        <end position="241"/>
    </location>
</feature>
<dbReference type="AlphaFoldDB" id="A0A836KJS3"/>
<feature type="compositionally biased region" description="Polar residues" evidence="1">
    <location>
        <begin position="311"/>
        <end position="327"/>
    </location>
</feature>
<feature type="region of interest" description="Disordered" evidence="1">
    <location>
        <begin position="283"/>
        <end position="358"/>
    </location>
</feature>
<dbReference type="RefSeq" id="XP_067175216.1">
    <property type="nucleotide sequence ID" value="XM_067319841.1"/>
</dbReference>
<dbReference type="GO" id="GO:0046982">
    <property type="term" value="F:protein heterodimerization activity"/>
    <property type="evidence" value="ECO:0007669"/>
    <property type="project" value="InterPro"/>
</dbReference>
<dbReference type="Proteomes" id="UP000673552">
    <property type="component" value="Chromosome 34"/>
</dbReference>
<dbReference type="Pfam" id="PF00808">
    <property type="entry name" value="CBFD_NFYB_HMF"/>
    <property type="match status" value="1"/>
</dbReference>
<evidence type="ECO:0000256" key="1">
    <source>
        <dbReference type="SAM" id="MobiDB-lite"/>
    </source>
</evidence>
<dbReference type="SUPFAM" id="SSF47113">
    <property type="entry name" value="Histone-fold"/>
    <property type="match status" value="1"/>
</dbReference>
<dbReference type="EMBL" id="JAFEUZ010000034">
    <property type="protein sequence ID" value="KAG5468278.1"/>
    <property type="molecule type" value="Genomic_DNA"/>
</dbReference>
<dbReference type="KEGG" id="lmat:92512353"/>
<feature type="compositionally biased region" description="Polar residues" evidence="1">
    <location>
        <begin position="41"/>
        <end position="51"/>
    </location>
</feature>
<accession>A0A836KJS3</accession>